<dbReference type="GO" id="GO:0003677">
    <property type="term" value="F:DNA binding"/>
    <property type="evidence" value="ECO:0007669"/>
    <property type="project" value="InterPro"/>
</dbReference>
<comment type="caution">
    <text evidence="6">The sequence shown here is derived from an EMBL/GenBank/DDBJ whole genome shotgun (WGS) entry which is preliminary data.</text>
</comment>
<evidence type="ECO:0000259" key="5">
    <source>
        <dbReference type="Pfam" id="PF08281"/>
    </source>
</evidence>
<evidence type="ECO:0000256" key="3">
    <source>
        <dbReference type="ARBA" id="ARBA00023082"/>
    </source>
</evidence>
<dbReference type="InterPro" id="IPR013324">
    <property type="entry name" value="RNA_pol_sigma_r3/r4-like"/>
</dbReference>
<dbReference type="GO" id="GO:0016987">
    <property type="term" value="F:sigma factor activity"/>
    <property type="evidence" value="ECO:0007669"/>
    <property type="project" value="UniProtKB-KW"/>
</dbReference>
<evidence type="ECO:0000313" key="7">
    <source>
        <dbReference type="Proteomes" id="UP000238083"/>
    </source>
</evidence>
<dbReference type="Pfam" id="PF08281">
    <property type="entry name" value="Sigma70_r4_2"/>
    <property type="match status" value="1"/>
</dbReference>
<evidence type="ECO:0000256" key="1">
    <source>
        <dbReference type="ARBA" id="ARBA00010641"/>
    </source>
</evidence>
<accession>A0A2T0R4S0</accession>
<name>A0A2T0R4S0_9ACTN</name>
<reference evidence="6 7" key="1">
    <citation type="submission" date="2018-03" db="EMBL/GenBank/DDBJ databases">
        <title>Genomic Encyclopedia of Archaeal and Bacterial Type Strains, Phase II (KMG-II): from individual species to whole genera.</title>
        <authorList>
            <person name="Goeker M."/>
        </authorList>
    </citation>
    <scope>NUCLEOTIDE SEQUENCE [LARGE SCALE GENOMIC DNA]</scope>
    <source>
        <strain evidence="6 7">DSM 19711</strain>
    </source>
</reference>
<comment type="similarity">
    <text evidence="1">Belongs to the sigma-70 factor family. ECF subfamily.</text>
</comment>
<dbReference type="CDD" id="cd06171">
    <property type="entry name" value="Sigma70_r4"/>
    <property type="match status" value="1"/>
</dbReference>
<feature type="domain" description="RNA polymerase sigma factor 70 region 4 type 2" evidence="5">
    <location>
        <begin position="30"/>
        <end position="79"/>
    </location>
</feature>
<keyword evidence="3" id="KW-0731">Sigma factor</keyword>
<organism evidence="6 7">
    <name type="scientific">Kineococcus rhizosphaerae</name>
    <dbReference type="NCBI Taxonomy" id="559628"/>
    <lineage>
        <taxon>Bacteria</taxon>
        <taxon>Bacillati</taxon>
        <taxon>Actinomycetota</taxon>
        <taxon>Actinomycetes</taxon>
        <taxon>Kineosporiales</taxon>
        <taxon>Kineosporiaceae</taxon>
        <taxon>Kineococcus</taxon>
    </lineage>
</organism>
<keyword evidence="7" id="KW-1185">Reference proteome</keyword>
<proteinExistence type="inferred from homology"/>
<protein>
    <submittedName>
        <fullName evidence="6">RNA polymerase sigma factor (Sigma-70 family)</fullName>
    </submittedName>
</protein>
<dbReference type="Proteomes" id="UP000238083">
    <property type="component" value="Unassembled WGS sequence"/>
</dbReference>
<dbReference type="Gene3D" id="1.10.10.10">
    <property type="entry name" value="Winged helix-like DNA-binding domain superfamily/Winged helix DNA-binding domain"/>
    <property type="match status" value="1"/>
</dbReference>
<keyword evidence="2" id="KW-0805">Transcription regulation</keyword>
<evidence type="ECO:0000256" key="4">
    <source>
        <dbReference type="ARBA" id="ARBA00023163"/>
    </source>
</evidence>
<dbReference type="InterPro" id="IPR013249">
    <property type="entry name" value="RNA_pol_sigma70_r4_t2"/>
</dbReference>
<evidence type="ECO:0000256" key="2">
    <source>
        <dbReference type="ARBA" id="ARBA00023015"/>
    </source>
</evidence>
<evidence type="ECO:0000313" key="6">
    <source>
        <dbReference type="EMBL" id="PRY15367.1"/>
    </source>
</evidence>
<keyword evidence="4" id="KW-0804">Transcription</keyword>
<dbReference type="SUPFAM" id="SSF88659">
    <property type="entry name" value="Sigma3 and sigma4 domains of RNA polymerase sigma factors"/>
    <property type="match status" value="1"/>
</dbReference>
<dbReference type="InterPro" id="IPR036388">
    <property type="entry name" value="WH-like_DNA-bd_sf"/>
</dbReference>
<gene>
    <name evidence="6" type="ORF">CLV37_105295</name>
</gene>
<dbReference type="EMBL" id="PVZF01000005">
    <property type="protein sequence ID" value="PRY15367.1"/>
    <property type="molecule type" value="Genomic_DNA"/>
</dbReference>
<dbReference type="GO" id="GO:0006352">
    <property type="term" value="P:DNA-templated transcription initiation"/>
    <property type="evidence" value="ECO:0007669"/>
    <property type="project" value="InterPro"/>
</dbReference>
<sequence>MVSLETVGGDIRDGHSGPEAENIEEGLLAALGGALALLPERQRSVWLLREVEGLSYSEIGIVVNEPISTVRGLLERARTTVAAAMQTWR</sequence>
<dbReference type="AlphaFoldDB" id="A0A2T0R4S0"/>